<dbReference type="PROSITE" id="PS51257">
    <property type="entry name" value="PROKAR_LIPOPROTEIN"/>
    <property type="match status" value="1"/>
</dbReference>
<dbReference type="KEGG" id="bhu:bhn_I2544"/>
<feature type="signal peptide" evidence="1">
    <location>
        <begin position="1"/>
        <end position="19"/>
    </location>
</feature>
<keyword evidence="1" id="KW-0732">Signal</keyword>
<dbReference type="AlphaFoldDB" id="A0A1D9P4P0"/>
<dbReference type="SUPFAM" id="SSF53850">
    <property type="entry name" value="Periplasmic binding protein-like II"/>
    <property type="match status" value="1"/>
</dbReference>
<dbReference type="RefSeq" id="WP_071177163.1">
    <property type="nucleotide sequence ID" value="NZ_CP017831.1"/>
</dbReference>
<protein>
    <submittedName>
        <fullName evidence="2">Sugar ABC transporter substrate-binding protein</fullName>
    </submittedName>
</protein>
<feature type="chain" id="PRO_5039232852" evidence="1">
    <location>
        <begin position="20"/>
        <end position="570"/>
    </location>
</feature>
<dbReference type="Gene3D" id="3.40.190.10">
    <property type="entry name" value="Periplasmic binding protein-like II"/>
    <property type="match status" value="2"/>
</dbReference>
<dbReference type="Pfam" id="PF01547">
    <property type="entry name" value="SBP_bac_1"/>
    <property type="match status" value="1"/>
</dbReference>
<sequence>MKKKVLAALLSASMVMGIAACGQNNAPATTEDNTETQETEAEAEATTSEETSDVTAGIDGWEPFSDPVTLRVAVYDRGDNGNGCSDVENNYWTKWVQENFGDKYNINVEYVGITRSDVMTDYAMLASTGELPTLCMEYDYDKLATWVSDGYLQPYDVDQFKTIAPTYFQNMVDNGLTNYIQMQGDNYLVVGNRPYGASTYTYCTWYRQDWLEEAGYTELPTKDSELLELYAKLVENGHEYPLSGSKVSGAGVDQNYSYRDYPQDEVTWATTGDYQIPALSTEAQKRFLKWQNELYNDGYINPEYYLRAQSDVEADFINGKAFQWSGYVSSTMNVLNSLYENEPDAKLAVAVCPSEFIQDETWGNSNAYRPGGNIGAMIGFANNATEDEVKAGMMYLEWMAQPENLFTMQWGIEGKNFNYENGKPVAVGDQSGLEEQQGHNNNVDYWMVVTAIKVLGNIEDDIAAINPQGLPQDFYDQILANYNGQMAIYNAGKCNVDCMFGAALESVTEYGNTLKEELYPEYRDQLVMCKPEEFDALYDELSQKYLDAGYQEIIDERQQLLNDGLSTRLQ</sequence>
<reference evidence="3" key="1">
    <citation type="submission" date="2016-10" db="EMBL/GenBank/DDBJ databases">
        <title>The complete genome sequence of the rumen bacterium Butyrivibrio hungatei MB2003.</title>
        <authorList>
            <person name="Palevich N."/>
            <person name="Kelly W.J."/>
            <person name="Leahy S.C."/>
            <person name="Altermann E."/>
            <person name="Rakonjac J."/>
            <person name="Attwood G.T."/>
        </authorList>
    </citation>
    <scope>NUCLEOTIDE SEQUENCE [LARGE SCALE GENOMIC DNA]</scope>
    <source>
        <strain evidence="3">MB2003</strain>
    </source>
</reference>
<name>A0A1D9P4P0_9FIRM</name>
<evidence type="ECO:0000313" key="3">
    <source>
        <dbReference type="Proteomes" id="UP000179284"/>
    </source>
</evidence>
<dbReference type="Proteomes" id="UP000179284">
    <property type="component" value="Chromosome I"/>
</dbReference>
<gene>
    <name evidence="2" type="ORF">bhn_I2544</name>
</gene>
<proteinExistence type="predicted"/>
<dbReference type="InterPro" id="IPR050490">
    <property type="entry name" value="Bact_solute-bd_prot1"/>
</dbReference>
<keyword evidence="3" id="KW-1185">Reference proteome</keyword>
<dbReference type="PANTHER" id="PTHR43649">
    <property type="entry name" value="ARABINOSE-BINDING PROTEIN-RELATED"/>
    <property type="match status" value="1"/>
</dbReference>
<organism evidence="2 3">
    <name type="scientific">Butyrivibrio hungatei</name>
    <dbReference type="NCBI Taxonomy" id="185008"/>
    <lineage>
        <taxon>Bacteria</taxon>
        <taxon>Bacillati</taxon>
        <taxon>Bacillota</taxon>
        <taxon>Clostridia</taxon>
        <taxon>Lachnospirales</taxon>
        <taxon>Lachnospiraceae</taxon>
        <taxon>Butyrivibrio</taxon>
    </lineage>
</organism>
<evidence type="ECO:0000256" key="1">
    <source>
        <dbReference type="SAM" id="SignalP"/>
    </source>
</evidence>
<accession>A0A1D9P4P0</accession>
<evidence type="ECO:0000313" key="2">
    <source>
        <dbReference type="EMBL" id="AOZ97576.1"/>
    </source>
</evidence>
<dbReference type="OrthoDB" id="2650856at2"/>
<dbReference type="InterPro" id="IPR006059">
    <property type="entry name" value="SBP"/>
</dbReference>
<dbReference type="EMBL" id="CP017831">
    <property type="protein sequence ID" value="AOZ97576.1"/>
    <property type="molecule type" value="Genomic_DNA"/>
</dbReference>
<dbReference type="PANTHER" id="PTHR43649:SF12">
    <property type="entry name" value="DIACETYLCHITOBIOSE BINDING PROTEIN DASA"/>
    <property type="match status" value="1"/>
</dbReference>